<dbReference type="Proteomes" id="UP000282515">
    <property type="component" value="Unassembled WGS sequence"/>
</dbReference>
<evidence type="ECO:0000313" key="2">
    <source>
        <dbReference type="Proteomes" id="UP000282515"/>
    </source>
</evidence>
<dbReference type="GO" id="GO:0006418">
    <property type="term" value="P:tRNA aminoacylation for protein translation"/>
    <property type="evidence" value="ECO:0007669"/>
    <property type="project" value="InterPro"/>
</dbReference>
<accession>A0A3L8PJP6</accession>
<dbReference type="Pfam" id="PF06224">
    <property type="entry name" value="AlkZ-like"/>
    <property type="match status" value="1"/>
</dbReference>
<gene>
    <name evidence="1" type="ORF">D9V41_14540</name>
</gene>
<keyword evidence="2" id="KW-1185">Reference proteome</keyword>
<dbReference type="AlphaFoldDB" id="A0A3L8PJP6"/>
<comment type="caution">
    <text evidence="1">The sequence shown here is derived from an EMBL/GenBank/DDBJ whole genome shotgun (WGS) entry which is preliminary data.</text>
</comment>
<evidence type="ECO:0000313" key="1">
    <source>
        <dbReference type="EMBL" id="RLV54808.1"/>
    </source>
</evidence>
<dbReference type="InterPro" id="IPR009351">
    <property type="entry name" value="AlkZ-like"/>
</dbReference>
<dbReference type="InterPro" id="IPR001412">
    <property type="entry name" value="aa-tRNA-synth_I_CS"/>
</dbReference>
<reference evidence="1 2" key="1">
    <citation type="submission" date="2018-10" db="EMBL/GenBank/DDBJ databases">
        <title>Aeromicrobium sp. 9W16Y-2 whole genome shotgun sequence.</title>
        <authorList>
            <person name="Li F."/>
        </authorList>
    </citation>
    <scope>NUCLEOTIDE SEQUENCE [LARGE SCALE GENOMIC DNA]</scope>
    <source>
        <strain evidence="1 2">9W16Y-2</strain>
    </source>
</reference>
<sequence length="405" mass="45536">MRTFSTAQARRIALAAQGFGAPRPTGPVTLGHLTRTVRRLGFFQIDSVNVLQRAHFMPLYSRCGPYDTALLARAAERPPRRVFEYWAHVATYVDIDLWPAMQHRMIERHGMWGSMREVAEAHPGLVETVLELVRDHGPITARDADALLHGENVTRDRSHWGWNWSATKKALEYLFFIGEITAARRNGAFERVYDLTARVIPAEVLARPALDVDAAHRHLLDHAARALGIATEPCLRDYFRTAPAPTRRAVAELVEDGVLRPVRIAGWERPAYLHAEARQPRRIEARALLSPFDPLVFERTRAEQLFDFRYRIEIYVPEARREYGYYVLPFLLGDQIVARVDLKADRAGGVLVVVGAWAEPHAPGDVAEHLSAELRLLADWLGLSDVRPPTRGDLAPALAEALGVA</sequence>
<dbReference type="GO" id="GO:0005524">
    <property type="term" value="F:ATP binding"/>
    <property type="evidence" value="ECO:0007669"/>
    <property type="project" value="InterPro"/>
</dbReference>
<protein>
    <submittedName>
        <fullName evidence="1">Winged helix-turn-helix domain-containing protein</fullName>
    </submittedName>
</protein>
<dbReference type="PANTHER" id="PTHR30528">
    <property type="entry name" value="CYTOPLASMIC PROTEIN"/>
    <property type="match status" value="1"/>
</dbReference>
<proteinExistence type="predicted"/>
<dbReference type="PANTHER" id="PTHR30528:SF0">
    <property type="entry name" value="CYTOPLASMIC PROTEIN"/>
    <property type="match status" value="1"/>
</dbReference>
<dbReference type="OrthoDB" id="9787207at2"/>
<name>A0A3L8PJP6_9ACTN</name>
<dbReference type="GO" id="GO:0004812">
    <property type="term" value="F:aminoacyl-tRNA ligase activity"/>
    <property type="evidence" value="ECO:0007669"/>
    <property type="project" value="InterPro"/>
</dbReference>
<dbReference type="PROSITE" id="PS00178">
    <property type="entry name" value="AA_TRNA_LIGASE_I"/>
    <property type="match status" value="1"/>
</dbReference>
<dbReference type="EMBL" id="RDBF01000013">
    <property type="protein sequence ID" value="RLV54808.1"/>
    <property type="molecule type" value="Genomic_DNA"/>
</dbReference>
<dbReference type="RefSeq" id="WP_121795304.1">
    <property type="nucleotide sequence ID" value="NZ_RDBF01000013.1"/>
</dbReference>
<organism evidence="1 2">
    <name type="scientific">Aeromicrobium phragmitis</name>
    <dbReference type="NCBI Taxonomy" id="2478914"/>
    <lineage>
        <taxon>Bacteria</taxon>
        <taxon>Bacillati</taxon>
        <taxon>Actinomycetota</taxon>
        <taxon>Actinomycetes</taxon>
        <taxon>Propionibacteriales</taxon>
        <taxon>Nocardioidaceae</taxon>
        <taxon>Aeromicrobium</taxon>
    </lineage>
</organism>